<keyword evidence="7" id="KW-0393">Immunoglobulin domain</keyword>
<dbReference type="GO" id="GO:0050808">
    <property type="term" value="P:synapse organization"/>
    <property type="evidence" value="ECO:0007669"/>
    <property type="project" value="TreeGrafter"/>
</dbReference>
<evidence type="ECO:0000256" key="7">
    <source>
        <dbReference type="ARBA" id="ARBA00023319"/>
    </source>
</evidence>
<evidence type="ECO:0000313" key="10">
    <source>
        <dbReference type="WBParaSite" id="PSAMB.scaffold19523size810.g37891.t1"/>
    </source>
</evidence>
<dbReference type="CDD" id="cd00096">
    <property type="entry name" value="Ig"/>
    <property type="match status" value="1"/>
</dbReference>
<dbReference type="SUPFAM" id="SSF48726">
    <property type="entry name" value="Immunoglobulin"/>
    <property type="match status" value="3"/>
</dbReference>
<name>A0A914VGV9_9BILA</name>
<evidence type="ECO:0000313" key="9">
    <source>
        <dbReference type="Proteomes" id="UP000887566"/>
    </source>
</evidence>
<feature type="domain" description="Ig-like" evidence="8">
    <location>
        <begin position="1"/>
        <end position="77"/>
    </location>
</feature>
<feature type="domain" description="Ig-like" evidence="8">
    <location>
        <begin position="201"/>
        <end position="270"/>
    </location>
</feature>
<dbReference type="WBParaSite" id="PSAMB.scaffold19523size810.g37891.t1">
    <property type="protein sequence ID" value="PSAMB.scaffold19523size810.g37891.t1"/>
    <property type="gene ID" value="PSAMB.scaffold19523size810.g37891"/>
</dbReference>
<dbReference type="InterPro" id="IPR003598">
    <property type="entry name" value="Ig_sub2"/>
</dbReference>
<dbReference type="SMART" id="SM00408">
    <property type="entry name" value="IGc2"/>
    <property type="match status" value="3"/>
</dbReference>
<dbReference type="AlphaFoldDB" id="A0A914VGV9"/>
<dbReference type="InterPro" id="IPR036179">
    <property type="entry name" value="Ig-like_dom_sf"/>
</dbReference>
<dbReference type="GO" id="GO:0008046">
    <property type="term" value="F:axon guidance receptor activity"/>
    <property type="evidence" value="ECO:0007669"/>
    <property type="project" value="TreeGrafter"/>
</dbReference>
<dbReference type="PROSITE" id="PS50835">
    <property type="entry name" value="IG_LIKE"/>
    <property type="match status" value="3"/>
</dbReference>
<evidence type="ECO:0000256" key="3">
    <source>
        <dbReference type="ARBA" id="ARBA00022490"/>
    </source>
</evidence>
<dbReference type="InterPro" id="IPR013098">
    <property type="entry name" value="Ig_I-set"/>
</dbReference>
<reference evidence="10" key="1">
    <citation type="submission" date="2022-11" db="UniProtKB">
        <authorList>
            <consortium name="WormBaseParasite"/>
        </authorList>
    </citation>
    <scope>IDENTIFICATION</scope>
</reference>
<accession>A0A914VGV9</accession>
<dbReference type="GO" id="GO:0007156">
    <property type="term" value="P:homophilic cell adhesion via plasma membrane adhesion molecules"/>
    <property type="evidence" value="ECO:0007669"/>
    <property type="project" value="TreeGrafter"/>
</dbReference>
<sequence length="270" mass="29762">GETAVLECRVKSQSTPEILWYRDDKPIKPDGQHVVVETLDDGKLKLTIHSATKEDVGTYKCVAVAKGGKAQTAAKLDLKHAVQQEEKVDTETAPVFVEELHEAQVQQGETAVLECRVKSQSTPEILWYRDDKPIKPDGQHVVVETLDDGKLKLTIHSATKEDVGTYKCVAVAKGGKAQTAAKLDLKHAVQQEEKMDTETAPIFVEELNEAQVQQGDTAVLECRVESQSTPEILWFCDDKPIKPDGKHVVVETLDNGKLKLTINSATKEDV</sequence>
<protein>
    <submittedName>
        <fullName evidence="10">Ig-like domain-containing protein</fullName>
    </submittedName>
</protein>
<dbReference type="PANTHER" id="PTHR45080:SF8">
    <property type="entry name" value="IG-LIKE DOMAIN-CONTAINING PROTEIN"/>
    <property type="match status" value="1"/>
</dbReference>
<dbReference type="GO" id="GO:0031672">
    <property type="term" value="C:A band"/>
    <property type="evidence" value="ECO:0007669"/>
    <property type="project" value="UniProtKB-SubCell"/>
</dbReference>
<dbReference type="GO" id="GO:0005886">
    <property type="term" value="C:plasma membrane"/>
    <property type="evidence" value="ECO:0007669"/>
    <property type="project" value="TreeGrafter"/>
</dbReference>
<dbReference type="FunFam" id="2.60.40.10:FF:000345">
    <property type="entry name" value="Muscle M-line assembly protein unc-89"/>
    <property type="match status" value="1"/>
</dbReference>
<comment type="similarity">
    <text evidence="2">Belongs to the protein kinase superfamily. CAMK Ser/Thr protein kinase family.</text>
</comment>
<comment type="subcellular location">
    <subcellularLocation>
        <location evidence="1">Cytoplasm</location>
        <location evidence="1">Myofibril</location>
        <location evidence="1">Sarcomere</location>
        <location evidence="1">A band</location>
    </subcellularLocation>
</comment>
<dbReference type="GO" id="GO:0043025">
    <property type="term" value="C:neuronal cell body"/>
    <property type="evidence" value="ECO:0007669"/>
    <property type="project" value="TreeGrafter"/>
</dbReference>
<dbReference type="FunFam" id="2.60.40.10:FF:000107">
    <property type="entry name" value="Myosin, light chain kinase a"/>
    <property type="match status" value="1"/>
</dbReference>
<keyword evidence="3" id="KW-0963">Cytoplasm</keyword>
<evidence type="ECO:0000256" key="1">
    <source>
        <dbReference type="ARBA" id="ARBA00004161"/>
    </source>
</evidence>
<dbReference type="InterPro" id="IPR050958">
    <property type="entry name" value="Cell_Adh-Cytoskel_Orgn"/>
</dbReference>
<dbReference type="SMART" id="SM00409">
    <property type="entry name" value="IG"/>
    <property type="match status" value="2"/>
</dbReference>
<evidence type="ECO:0000256" key="5">
    <source>
        <dbReference type="ARBA" id="ARBA00022737"/>
    </source>
</evidence>
<keyword evidence="9" id="KW-1185">Reference proteome</keyword>
<feature type="domain" description="Ig-like" evidence="8">
    <location>
        <begin position="94"/>
        <end position="184"/>
    </location>
</feature>
<keyword evidence="6" id="KW-1015">Disulfide bond</keyword>
<dbReference type="GO" id="GO:0030424">
    <property type="term" value="C:axon"/>
    <property type="evidence" value="ECO:0007669"/>
    <property type="project" value="TreeGrafter"/>
</dbReference>
<evidence type="ECO:0000256" key="6">
    <source>
        <dbReference type="ARBA" id="ARBA00023157"/>
    </source>
</evidence>
<dbReference type="InterPro" id="IPR003599">
    <property type="entry name" value="Ig_sub"/>
</dbReference>
<dbReference type="InterPro" id="IPR013783">
    <property type="entry name" value="Ig-like_fold"/>
</dbReference>
<dbReference type="Proteomes" id="UP000887566">
    <property type="component" value="Unplaced"/>
</dbReference>
<evidence type="ECO:0000256" key="4">
    <source>
        <dbReference type="ARBA" id="ARBA00022729"/>
    </source>
</evidence>
<dbReference type="PANTHER" id="PTHR45080">
    <property type="entry name" value="CONTACTIN 5"/>
    <property type="match status" value="1"/>
</dbReference>
<keyword evidence="4" id="KW-0732">Signal</keyword>
<keyword evidence="5" id="KW-0677">Repeat</keyword>
<evidence type="ECO:0000256" key="2">
    <source>
        <dbReference type="ARBA" id="ARBA00006692"/>
    </source>
</evidence>
<organism evidence="9 10">
    <name type="scientific">Plectus sambesii</name>
    <dbReference type="NCBI Taxonomy" id="2011161"/>
    <lineage>
        <taxon>Eukaryota</taxon>
        <taxon>Metazoa</taxon>
        <taxon>Ecdysozoa</taxon>
        <taxon>Nematoda</taxon>
        <taxon>Chromadorea</taxon>
        <taxon>Plectida</taxon>
        <taxon>Plectina</taxon>
        <taxon>Plectoidea</taxon>
        <taxon>Plectidae</taxon>
        <taxon>Plectus</taxon>
    </lineage>
</organism>
<dbReference type="Gene3D" id="2.60.40.10">
    <property type="entry name" value="Immunoglobulins"/>
    <property type="match status" value="3"/>
</dbReference>
<dbReference type="Pfam" id="PF07679">
    <property type="entry name" value="I-set"/>
    <property type="match status" value="3"/>
</dbReference>
<proteinExistence type="inferred from homology"/>
<dbReference type="InterPro" id="IPR007110">
    <property type="entry name" value="Ig-like_dom"/>
</dbReference>
<evidence type="ECO:0000259" key="8">
    <source>
        <dbReference type="PROSITE" id="PS50835"/>
    </source>
</evidence>